<feature type="region of interest" description="Disordered" evidence="1">
    <location>
        <begin position="1"/>
        <end position="54"/>
    </location>
</feature>
<proteinExistence type="predicted"/>
<dbReference type="OrthoDB" id="6779804at2759"/>
<dbReference type="EMBL" id="BGPR01084867">
    <property type="protein sequence ID" value="GBL97174.1"/>
    <property type="molecule type" value="Genomic_DNA"/>
</dbReference>
<evidence type="ECO:0000313" key="2">
    <source>
        <dbReference type="EMBL" id="GBL97174.1"/>
    </source>
</evidence>
<keyword evidence="3" id="KW-1185">Reference proteome</keyword>
<dbReference type="Proteomes" id="UP000499080">
    <property type="component" value="Unassembled WGS sequence"/>
</dbReference>
<name>A0A4Y2C1D1_ARAVE</name>
<feature type="compositionally biased region" description="Polar residues" evidence="1">
    <location>
        <begin position="43"/>
        <end position="54"/>
    </location>
</feature>
<comment type="caution">
    <text evidence="2">The sequence shown here is derived from an EMBL/GenBank/DDBJ whole genome shotgun (WGS) entry which is preliminary data.</text>
</comment>
<accession>A0A4Y2C1D1</accession>
<protein>
    <submittedName>
        <fullName evidence="2">Uncharacterized protein</fullName>
    </submittedName>
</protein>
<dbReference type="AlphaFoldDB" id="A0A4Y2C1D1"/>
<organism evidence="2 3">
    <name type="scientific">Araneus ventricosus</name>
    <name type="common">Orbweaver spider</name>
    <name type="synonym">Epeira ventricosa</name>
    <dbReference type="NCBI Taxonomy" id="182803"/>
    <lineage>
        <taxon>Eukaryota</taxon>
        <taxon>Metazoa</taxon>
        <taxon>Ecdysozoa</taxon>
        <taxon>Arthropoda</taxon>
        <taxon>Chelicerata</taxon>
        <taxon>Arachnida</taxon>
        <taxon>Araneae</taxon>
        <taxon>Araneomorphae</taxon>
        <taxon>Entelegynae</taxon>
        <taxon>Araneoidea</taxon>
        <taxon>Araneidae</taxon>
        <taxon>Araneus</taxon>
    </lineage>
</organism>
<evidence type="ECO:0000256" key="1">
    <source>
        <dbReference type="SAM" id="MobiDB-lite"/>
    </source>
</evidence>
<sequence length="54" mass="6344">MVFNNFDNEDDRPEDILEKNFSDHESFSEHDTELEEDGDSGNEEVNNSEWFSTT</sequence>
<reference evidence="2 3" key="1">
    <citation type="journal article" date="2019" name="Sci. Rep.">
        <title>Orb-weaving spider Araneus ventricosus genome elucidates the spidroin gene catalogue.</title>
        <authorList>
            <person name="Kono N."/>
            <person name="Nakamura H."/>
            <person name="Ohtoshi R."/>
            <person name="Moran D.A.P."/>
            <person name="Shinohara A."/>
            <person name="Yoshida Y."/>
            <person name="Fujiwara M."/>
            <person name="Mori M."/>
            <person name="Tomita M."/>
            <person name="Arakawa K."/>
        </authorList>
    </citation>
    <scope>NUCLEOTIDE SEQUENCE [LARGE SCALE GENOMIC DNA]</scope>
</reference>
<feature type="compositionally biased region" description="Acidic residues" evidence="1">
    <location>
        <begin position="32"/>
        <end position="42"/>
    </location>
</feature>
<gene>
    <name evidence="2" type="ORF">AVEN_57379_1</name>
</gene>
<feature type="compositionally biased region" description="Basic and acidic residues" evidence="1">
    <location>
        <begin position="14"/>
        <end position="31"/>
    </location>
</feature>
<feature type="non-terminal residue" evidence="2">
    <location>
        <position position="54"/>
    </location>
</feature>
<evidence type="ECO:0000313" key="3">
    <source>
        <dbReference type="Proteomes" id="UP000499080"/>
    </source>
</evidence>